<keyword evidence="3" id="KW-1185">Reference proteome</keyword>
<keyword evidence="1" id="KW-0472">Membrane</keyword>
<dbReference type="RefSeq" id="XP_043038970.1">
    <property type="nucleotide sequence ID" value="XM_043190494.1"/>
</dbReference>
<proteinExistence type="predicted"/>
<reference evidence="2" key="1">
    <citation type="submission" date="2020-11" db="EMBL/GenBank/DDBJ databases">
        <title>Adaptations for nitrogen fixation in a non-lichenized fungal sporocarp promotes dispersal by wood-feeding termites.</title>
        <authorList>
            <consortium name="DOE Joint Genome Institute"/>
            <person name="Koch R.A."/>
            <person name="Yoon G."/>
            <person name="Arayal U."/>
            <person name="Lail K."/>
            <person name="Amirebrahimi M."/>
            <person name="Labutti K."/>
            <person name="Lipzen A."/>
            <person name="Riley R."/>
            <person name="Barry K."/>
            <person name="Henrissat B."/>
            <person name="Grigoriev I.V."/>
            <person name="Herr J.R."/>
            <person name="Aime M.C."/>
        </authorList>
    </citation>
    <scope>NUCLEOTIDE SEQUENCE</scope>
    <source>
        <strain evidence="2">MCA 3950</strain>
    </source>
</reference>
<dbReference type="AlphaFoldDB" id="A0A9P7VS50"/>
<dbReference type="EMBL" id="MU250537">
    <property type="protein sequence ID" value="KAG7445470.1"/>
    <property type="molecule type" value="Genomic_DNA"/>
</dbReference>
<evidence type="ECO:0000313" key="3">
    <source>
        <dbReference type="Proteomes" id="UP000812287"/>
    </source>
</evidence>
<evidence type="ECO:0000256" key="1">
    <source>
        <dbReference type="SAM" id="Phobius"/>
    </source>
</evidence>
<sequence>MSASVPSIGERSRSHCQRSGIALWVLGFTLVEFEAAVSIPMLLPVGVILICPALYSSFALDFILGIGNFGDTVRCIGADHGFGSCIPDERVRVHYRNVLVIRRCFERKCVTGWLVSIAAQRHREMLRNGNLPGHPTADDSDA</sequence>
<protein>
    <submittedName>
        <fullName evidence="2">Uncharacterized protein</fullName>
    </submittedName>
</protein>
<gene>
    <name evidence="2" type="ORF">BT62DRAFT_994920</name>
</gene>
<accession>A0A9P7VS50</accession>
<organism evidence="2 3">
    <name type="scientific">Guyanagaster necrorhizus</name>
    <dbReference type="NCBI Taxonomy" id="856835"/>
    <lineage>
        <taxon>Eukaryota</taxon>
        <taxon>Fungi</taxon>
        <taxon>Dikarya</taxon>
        <taxon>Basidiomycota</taxon>
        <taxon>Agaricomycotina</taxon>
        <taxon>Agaricomycetes</taxon>
        <taxon>Agaricomycetidae</taxon>
        <taxon>Agaricales</taxon>
        <taxon>Marasmiineae</taxon>
        <taxon>Physalacriaceae</taxon>
        <taxon>Guyanagaster</taxon>
    </lineage>
</organism>
<keyword evidence="1" id="KW-0812">Transmembrane</keyword>
<comment type="caution">
    <text evidence="2">The sequence shown here is derived from an EMBL/GenBank/DDBJ whole genome shotgun (WGS) entry which is preliminary data.</text>
</comment>
<feature type="transmembrane region" description="Helical" evidence="1">
    <location>
        <begin position="21"/>
        <end position="39"/>
    </location>
</feature>
<dbReference type="GeneID" id="66112791"/>
<dbReference type="Proteomes" id="UP000812287">
    <property type="component" value="Unassembled WGS sequence"/>
</dbReference>
<keyword evidence="1" id="KW-1133">Transmembrane helix</keyword>
<evidence type="ECO:0000313" key="2">
    <source>
        <dbReference type="EMBL" id="KAG7445470.1"/>
    </source>
</evidence>
<name>A0A9P7VS50_9AGAR</name>
<feature type="transmembrane region" description="Helical" evidence="1">
    <location>
        <begin position="45"/>
        <end position="64"/>
    </location>
</feature>